<name>A0A2M6W5E6_9BACT</name>
<dbReference type="EMBL" id="PFBV01000006">
    <property type="protein sequence ID" value="PIT88029.1"/>
    <property type="molecule type" value="Genomic_DNA"/>
</dbReference>
<sequence length="189" mass="22017">MKYLKDTTWQEVFATWKKEEGSDPSWINFATKVKGWPDWESWRNFGAKQIGAEQRDWKIYELDDPMKEIPEMLIGPFTGWQSRLPEKNKSAFIDLINIPEQYEHFKKHGKVVSMLESFPLDTEIMGFIREEDGKIICLEGHHRATAVAIAAKESKKLNFGKVKIALAVLKKEEKELMNKVLERVTSMKN</sequence>
<organism evidence="1 2">
    <name type="scientific">Candidatus Magasanikbacteria bacterium CG10_big_fil_rev_8_21_14_0_10_36_32</name>
    <dbReference type="NCBI Taxonomy" id="1974646"/>
    <lineage>
        <taxon>Bacteria</taxon>
        <taxon>Candidatus Magasanikiibacteriota</taxon>
    </lineage>
</organism>
<evidence type="ECO:0000313" key="1">
    <source>
        <dbReference type="EMBL" id="PIT88029.1"/>
    </source>
</evidence>
<dbReference type="Proteomes" id="UP000231426">
    <property type="component" value="Unassembled WGS sequence"/>
</dbReference>
<proteinExistence type="predicted"/>
<comment type="caution">
    <text evidence="1">The sequence shown here is derived from an EMBL/GenBank/DDBJ whole genome shotgun (WGS) entry which is preliminary data.</text>
</comment>
<evidence type="ECO:0000313" key="2">
    <source>
        <dbReference type="Proteomes" id="UP000231426"/>
    </source>
</evidence>
<reference evidence="2" key="1">
    <citation type="submission" date="2017-09" db="EMBL/GenBank/DDBJ databases">
        <title>Depth-based differentiation of microbial function through sediment-hosted aquifers and enrichment of novel symbionts in the deep terrestrial subsurface.</title>
        <authorList>
            <person name="Probst A.J."/>
            <person name="Ladd B."/>
            <person name="Jarett J.K."/>
            <person name="Geller-Mcgrath D.E."/>
            <person name="Sieber C.M.K."/>
            <person name="Emerson J.B."/>
            <person name="Anantharaman K."/>
            <person name="Thomas B.C."/>
            <person name="Malmstrom R."/>
            <person name="Stieglmeier M."/>
            <person name="Klingl A."/>
            <person name="Woyke T."/>
            <person name="Ryan C.M."/>
            <person name="Banfield J.F."/>
        </authorList>
    </citation>
    <scope>NUCLEOTIDE SEQUENCE [LARGE SCALE GENOMIC DNA]</scope>
</reference>
<gene>
    <name evidence="1" type="ORF">COU29_04480</name>
</gene>
<protein>
    <submittedName>
        <fullName evidence="1">Uncharacterized protein</fullName>
    </submittedName>
</protein>
<accession>A0A2M6W5E6</accession>
<dbReference type="AlphaFoldDB" id="A0A2M6W5E6"/>